<comment type="function">
    <text evidence="6">Required for morphogenesis and for the elongation of the flagellar filament by facilitating polymerization of the flagellin monomers at the tip of growing filament. Forms a capping structure, which prevents flagellin subunits (transported through the central channel of the flagellum) from leaking out without polymerization at the distal end.</text>
</comment>
<evidence type="ECO:0000259" key="8">
    <source>
        <dbReference type="Pfam" id="PF02465"/>
    </source>
</evidence>
<dbReference type="InterPro" id="IPR003481">
    <property type="entry name" value="FliD_N"/>
</dbReference>
<evidence type="ECO:0000256" key="2">
    <source>
        <dbReference type="ARBA" id="ARBA00009764"/>
    </source>
</evidence>
<sequence>MSDISIPGVSSRFNTESMVKELVEAESTRLDRMESELQTYQTEKKVWQEVNLGLNNLRESARSLFSFENPFNERNAVSSNESVLTAQATREAVEGTTDVKVIQVARSDRFISDDLSRELEVDQGIYNFTVGDDSVRLRFRGGSLREFSDALNRRDPELLRSSVVNNRPGSQVILIEALKEGSENPLGFEDDARELALELGWVERARDTSASIDMSETRVEQWTKDLDNLPLSRNGEVLQIGPGADLSLPFPEAVNVKSGMILQYEVKLATNESYRQSEPTAPSGPGSPETGSVSLRDASLPDLPSSIDLPEPPDPKPQEIVEDNQLIFARNRNQTIPLPEVRESAEFITVEVPLSDYTSRLDALNISNPNTLKDLSIRNIQVIDPSARGDLRPKNSVANARDAILEVDGITIERQSNTIDDVIPGVTMELRRDSPEEVELRVEPDRELVKEGLIEWVASYNQIIRDVNILTRNTPEIIDEIEYFTEEEREKYTERLGMFQGDSTLNTLKSRLQSITMSSYDTRAGRDLALLAQMGISTNASRGGGGGVNASRLRGYLEINEDVLDQALASHFQAAKELFGRDSDGDLLTDQGVAYEMDTLVRPFVEIGGIIANRTSRYDTLISSTNDEIRDYEEYLEDYEAEMRRQFGTMESAINSLESQRQGLENLNNRSE</sequence>
<keyword evidence="10" id="KW-0282">Flagellum</keyword>
<accession>V5WGG3</accession>
<organism evidence="10 11">
    <name type="scientific">Salinispira pacifica</name>
    <dbReference type="NCBI Taxonomy" id="1307761"/>
    <lineage>
        <taxon>Bacteria</taxon>
        <taxon>Pseudomonadati</taxon>
        <taxon>Spirochaetota</taxon>
        <taxon>Spirochaetia</taxon>
        <taxon>Spirochaetales</taxon>
        <taxon>Spirochaetaceae</taxon>
        <taxon>Salinispira</taxon>
    </lineage>
</organism>
<feature type="coiled-coil region" evidence="6">
    <location>
        <begin position="622"/>
        <end position="670"/>
    </location>
</feature>
<dbReference type="STRING" id="1307761.L21SP2_1238"/>
<reference evidence="10 11" key="1">
    <citation type="journal article" date="2015" name="Stand. Genomic Sci.">
        <title>Complete genome sequence and description of Salinispira pacifica gen. nov., sp. nov., a novel spirochaete isolated form a hypersaline microbial mat.</title>
        <authorList>
            <person name="Ben Hania W."/>
            <person name="Joseph M."/>
            <person name="Schumann P."/>
            <person name="Bunk B."/>
            <person name="Fiebig A."/>
            <person name="Sproer C."/>
            <person name="Klenk H.P."/>
            <person name="Fardeau M.L."/>
            <person name="Spring S."/>
        </authorList>
    </citation>
    <scope>NUCLEOTIDE SEQUENCE [LARGE SCALE GENOMIC DNA]</scope>
    <source>
        <strain evidence="10 11">L21-RPul-D2</strain>
    </source>
</reference>
<evidence type="ECO:0000256" key="3">
    <source>
        <dbReference type="ARBA" id="ARBA00011255"/>
    </source>
</evidence>
<dbReference type="eggNOG" id="COG1345">
    <property type="taxonomic scope" value="Bacteria"/>
</dbReference>
<keyword evidence="10" id="KW-0966">Cell projection</keyword>
<evidence type="ECO:0000259" key="9">
    <source>
        <dbReference type="Pfam" id="PF07195"/>
    </source>
</evidence>
<keyword evidence="5 6" id="KW-0975">Bacterial flagellum</keyword>
<gene>
    <name evidence="10" type="ORF">L21SP2_1238</name>
</gene>
<keyword evidence="6" id="KW-0574">Periplasm</keyword>
<dbReference type="PANTHER" id="PTHR30288:SF0">
    <property type="entry name" value="FLAGELLAR HOOK-ASSOCIATED PROTEIN 2"/>
    <property type="match status" value="1"/>
</dbReference>
<dbReference type="OrthoDB" id="349896at2"/>
<dbReference type="InterPro" id="IPR040026">
    <property type="entry name" value="FliD"/>
</dbReference>
<evidence type="ECO:0000256" key="5">
    <source>
        <dbReference type="ARBA" id="ARBA00023143"/>
    </source>
</evidence>
<comment type="subunit">
    <text evidence="3 6">Homopentamer.</text>
</comment>
<feature type="region of interest" description="Disordered" evidence="7">
    <location>
        <begin position="273"/>
        <end position="319"/>
    </location>
</feature>
<dbReference type="HOGENOM" id="CLU_028399_0_0_12"/>
<keyword evidence="4 6" id="KW-0175">Coiled coil</keyword>
<dbReference type="NCBIfam" id="NF005188">
    <property type="entry name" value="PRK06664.1"/>
    <property type="match status" value="1"/>
</dbReference>
<protein>
    <recommendedName>
        <fullName evidence="6">Flagellar hook-associated protein 2</fullName>
        <shortName evidence="6">HAP2</shortName>
    </recommendedName>
    <alternativeName>
        <fullName evidence="6">Flagellar cap protein</fullName>
    </alternativeName>
</protein>
<dbReference type="KEGG" id="slr:L21SP2_1238"/>
<dbReference type="Proteomes" id="UP000018680">
    <property type="component" value="Chromosome"/>
</dbReference>
<evidence type="ECO:0000313" key="10">
    <source>
        <dbReference type="EMBL" id="AHC14639.1"/>
    </source>
</evidence>
<dbReference type="Pfam" id="PF02465">
    <property type="entry name" value="FliD_N"/>
    <property type="match status" value="1"/>
</dbReference>
<evidence type="ECO:0000256" key="1">
    <source>
        <dbReference type="ARBA" id="ARBA00004365"/>
    </source>
</evidence>
<dbReference type="GO" id="GO:0007155">
    <property type="term" value="P:cell adhesion"/>
    <property type="evidence" value="ECO:0007669"/>
    <property type="project" value="InterPro"/>
</dbReference>
<dbReference type="GO" id="GO:0071973">
    <property type="term" value="P:bacterial-type flagellum-dependent cell motility"/>
    <property type="evidence" value="ECO:0007669"/>
    <property type="project" value="TreeGrafter"/>
</dbReference>
<evidence type="ECO:0000313" key="11">
    <source>
        <dbReference type="Proteomes" id="UP000018680"/>
    </source>
</evidence>
<dbReference type="AlphaFoldDB" id="V5WGG3"/>
<dbReference type="InterPro" id="IPR010809">
    <property type="entry name" value="FliD_C"/>
</dbReference>
<feature type="coiled-coil region" evidence="6">
    <location>
        <begin position="23"/>
        <end position="50"/>
    </location>
</feature>
<dbReference type="EMBL" id="CP006939">
    <property type="protein sequence ID" value="AHC14639.1"/>
    <property type="molecule type" value="Genomic_DNA"/>
</dbReference>
<evidence type="ECO:0000256" key="7">
    <source>
        <dbReference type="SAM" id="MobiDB-lite"/>
    </source>
</evidence>
<proteinExistence type="inferred from homology"/>
<dbReference type="GO" id="GO:0055040">
    <property type="term" value="C:periplasmic flagellum"/>
    <property type="evidence" value="ECO:0007669"/>
    <property type="project" value="UniProtKB-SubCell"/>
</dbReference>
<comment type="subcellular location">
    <subcellularLocation>
        <location evidence="1">Bacterial flagellum</location>
    </subcellularLocation>
    <subcellularLocation>
        <location evidence="6">Periplasm</location>
    </subcellularLocation>
    <subcellularLocation>
        <location evidence="6">Periplasmic flagellum</location>
    </subcellularLocation>
</comment>
<feature type="domain" description="Flagellar hook-associated protein 2 C-terminal" evidence="9">
    <location>
        <begin position="400"/>
        <end position="658"/>
    </location>
</feature>
<keyword evidence="11" id="KW-1185">Reference proteome</keyword>
<dbReference type="Pfam" id="PF07195">
    <property type="entry name" value="FliD_C"/>
    <property type="match status" value="1"/>
</dbReference>
<dbReference type="RefSeq" id="WP_024267563.1">
    <property type="nucleotide sequence ID" value="NC_023035.1"/>
</dbReference>
<dbReference type="PANTHER" id="PTHR30288">
    <property type="entry name" value="FLAGELLAR CAP/ASSEMBLY PROTEIN FLID"/>
    <property type="match status" value="1"/>
</dbReference>
<feature type="domain" description="Flagellar hook-associated protein 2 N-terminal" evidence="8">
    <location>
        <begin position="11"/>
        <end position="108"/>
    </location>
</feature>
<evidence type="ECO:0000256" key="6">
    <source>
        <dbReference type="RuleBase" id="RU362066"/>
    </source>
</evidence>
<dbReference type="PATRIC" id="fig|1307761.3.peg.1232"/>
<keyword evidence="10" id="KW-0969">Cilium</keyword>
<dbReference type="GO" id="GO:0009421">
    <property type="term" value="C:bacterial-type flagellum filament cap"/>
    <property type="evidence" value="ECO:0007669"/>
    <property type="project" value="InterPro"/>
</dbReference>
<comment type="similarity">
    <text evidence="2 6">Belongs to the FliD family.</text>
</comment>
<evidence type="ECO:0000256" key="4">
    <source>
        <dbReference type="ARBA" id="ARBA00023054"/>
    </source>
</evidence>
<dbReference type="GO" id="GO:0009424">
    <property type="term" value="C:bacterial-type flagellum hook"/>
    <property type="evidence" value="ECO:0007669"/>
    <property type="project" value="UniProtKB-UniRule"/>
</dbReference>
<name>V5WGG3_9SPIO</name>